<dbReference type="InterPro" id="IPR048254">
    <property type="entry name" value="CDP_ALCOHOL_P_TRANSF_CS"/>
</dbReference>
<evidence type="ECO:0000313" key="4">
    <source>
        <dbReference type="EMBL" id="WXB11813.1"/>
    </source>
</evidence>
<protein>
    <submittedName>
        <fullName evidence="4">CDP-alcohol phosphatidyltransferase family protein</fullName>
    </submittedName>
</protein>
<feature type="transmembrane region" description="Helical" evidence="3">
    <location>
        <begin position="73"/>
        <end position="94"/>
    </location>
</feature>
<dbReference type="InterPro" id="IPR000462">
    <property type="entry name" value="CDP-OH_P_trans"/>
</dbReference>
<keyword evidence="3" id="KW-0812">Transmembrane</keyword>
<reference evidence="4 5" key="1">
    <citation type="submission" date="2021-12" db="EMBL/GenBank/DDBJ databases">
        <title>Discovery of the Pendulisporaceae a myxobacterial family with distinct sporulation behavior and unique specialized metabolism.</title>
        <authorList>
            <person name="Garcia R."/>
            <person name="Popoff A."/>
            <person name="Bader C.D."/>
            <person name="Loehr J."/>
            <person name="Walesch S."/>
            <person name="Walt C."/>
            <person name="Boldt J."/>
            <person name="Bunk B."/>
            <person name="Haeckl F.J.F.P.J."/>
            <person name="Gunesch A.P."/>
            <person name="Birkelbach J."/>
            <person name="Nuebel U."/>
            <person name="Pietschmann T."/>
            <person name="Bach T."/>
            <person name="Mueller R."/>
        </authorList>
    </citation>
    <scope>NUCLEOTIDE SEQUENCE [LARGE SCALE GENOMIC DNA]</scope>
    <source>
        <strain evidence="4 5">MSr11954</strain>
    </source>
</reference>
<keyword evidence="1 2" id="KW-0808">Transferase</keyword>
<proteinExistence type="inferred from homology"/>
<sequence length="211" mass="22269">MLITSIGPACWVTLAGGVFSSIGALLLLEVLAASLAPHWFFLGLTFMFLGMLMDAVDGVVARRFRLESELGKLLDSLCDVITYLVVPAIAFRVLGVRGLAGGAAIAAMVAAGILRLASFIVMGQVKGTAGPAYLGMPCFYSHFVLAGAVLLHAWLPPGAFRLVSTASIAIMSALFVSRIRFPKIVRLRVIFSVAGSLLASSLLLFAIERSP</sequence>
<feature type="transmembrane region" description="Helical" evidence="3">
    <location>
        <begin position="189"/>
        <end position="207"/>
    </location>
</feature>
<dbReference type="Gene3D" id="1.20.120.1760">
    <property type="match status" value="1"/>
</dbReference>
<evidence type="ECO:0000256" key="1">
    <source>
        <dbReference type="ARBA" id="ARBA00022679"/>
    </source>
</evidence>
<gene>
    <name evidence="4" type="ORF">LZC94_28630</name>
</gene>
<dbReference type="Proteomes" id="UP001370348">
    <property type="component" value="Chromosome"/>
</dbReference>
<feature type="transmembrane region" description="Helical" evidence="3">
    <location>
        <begin position="39"/>
        <end position="61"/>
    </location>
</feature>
<dbReference type="EMBL" id="CP089984">
    <property type="protein sequence ID" value="WXB11813.1"/>
    <property type="molecule type" value="Genomic_DNA"/>
</dbReference>
<keyword evidence="3" id="KW-0472">Membrane</keyword>
<evidence type="ECO:0000256" key="2">
    <source>
        <dbReference type="RuleBase" id="RU003750"/>
    </source>
</evidence>
<name>A0ABZ2LLK4_9BACT</name>
<evidence type="ECO:0000313" key="5">
    <source>
        <dbReference type="Proteomes" id="UP001370348"/>
    </source>
</evidence>
<dbReference type="InterPro" id="IPR043130">
    <property type="entry name" value="CDP-OH_PTrfase_TM_dom"/>
</dbReference>
<dbReference type="RefSeq" id="WP_394821431.1">
    <property type="nucleotide sequence ID" value="NZ_CP089984.1"/>
</dbReference>
<feature type="transmembrane region" description="Helical" evidence="3">
    <location>
        <begin position="133"/>
        <end position="153"/>
    </location>
</feature>
<organism evidence="4 5">
    <name type="scientific">Pendulispora albinea</name>
    <dbReference type="NCBI Taxonomy" id="2741071"/>
    <lineage>
        <taxon>Bacteria</taxon>
        <taxon>Pseudomonadati</taxon>
        <taxon>Myxococcota</taxon>
        <taxon>Myxococcia</taxon>
        <taxon>Myxococcales</taxon>
        <taxon>Sorangiineae</taxon>
        <taxon>Pendulisporaceae</taxon>
        <taxon>Pendulispora</taxon>
    </lineage>
</organism>
<evidence type="ECO:0000256" key="3">
    <source>
        <dbReference type="SAM" id="Phobius"/>
    </source>
</evidence>
<accession>A0ABZ2LLK4</accession>
<feature type="transmembrane region" description="Helical" evidence="3">
    <location>
        <begin position="159"/>
        <end position="177"/>
    </location>
</feature>
<comment type="similarity">
    <text evidence="2">Belongs to the CDP-alcohol phosphatidyltransferase class-I family.</text>
</comment>
<feature type="transmembrane region" description="Helical" evidence="3">
    <location>
        <begin position="12"/>
        <end position="33"/>
    </location>
</feature>
<dbReference type="Pfam" id="PF01066">
    <property type="entry name" value="CDP-OH_P_transf"/>
    <property type="match status" value="1"/>
</dbReference>
<dbReference type="PROSITE" id="PS00379">
    <property type="entry name" value="CDP_ALCOHOL_P_TRANSF"/>
    <property type="match status" value="1"/>
</dbReference>
<keyword evidence="3" id="KW-1133">Transmembrane helix</keyword>
<keyword evidence="5" id="KW-1185">Reference proteome</keyword>
<feature type="transmembrane region" description="Helical" evidence="3">
    <location>
        <begin position="100"/>
        <end position="121"/>
    </location>
</feature>